<reference evidence="7 8" key="1">
    <citation type="journal article" date="2015" name="Nature">
        <title>rRNA introns, odd ribosomes, and small enigmatic genomes across a large radiation of phyla.</title>
        <authorList>
            <person name="Brown C.T."/>
            <person name="Hug L.A."/>
            <person name="Thomas B.C."/>
            <person name="Sharon I."/>
            <person name="Castelle C.J."/>
            <person name="Singh A."/>
            <person name="Wilkins M.J."/>
            <person name="Williams K.H."/>
            <person name="Banfield J.F."/>
        </authorList>
    </citation>
    <scope>NUCLEOTIDE SEQUENCE [LARGE SCALE GENOMIC DNA]</scope>
</reference>
<dbReference type="InterPro" id="IPR036787">
    <property type="entry name" value="T_IF-3_N_sf"/>
</dbReference>
<dbReference type="PANTHER" id="PTHR10938:SF0">
    <property type="entry name" value="TRANSLATION INITIATION FACTOR IF-3, MITOCHONDRIAL"/>
    <property type="match status" value="1"/>
</dbReference>
<dbReference type="GO" id="GO:0032790">
    <property type="term" value="P:ribosome disassembly"/>
    <property type="evidence" value="ECO:0007669"/>
    <property type="project" value="TreeGrafter"/>
</dbReference>
<dbReference type="NCBIfam" id="TIGR00168">
    <property type="entry name" value="infC"/>
    <property type="match status" value="1"/>
</dbReference>
<dbReference type="Gene3D" id="3.10.20.80">
    <property type="entry name" value="Translation initiation factor 3 (IF-3), N-terminal domain"/>
    <property type="match status" value="1"/>
</dbReference>
<dbReference type="Gene3D" id="3.30.110.10">
    <property type="entry name" value="Translation initiation factor 3 (IF-3), C-terminal domain"/>
    <property type="match status" value="1"/>
</dbReference>
<keyword evidence="2 7" id="KW-0396">Initiation factor</keyword>
<comment type="caution">
    <text evidence="7">The sequence shown here is derived from an EMBL/GenBank/DDBJ whole genome shotgun (WGS) entry which is preliminary data.</text>
</comment>
<dbReference type="InterPro" id="IPR001288">
    <property type="entry name" value="Translation_initiation_fac_3"/>
</dbReference>
<dbReference type="Pfam" id="PF00707">
    <property type="entry name" value="IF3_C"/>
    <property type="match status" value="1"/>
</dbReference>
<dbReference type="EMBL" id="LCLS01000004">
    <property type="protein sequence ID" value="KKU22299.1"/>
    <property type="molecule type" value="Genomic_DNA"/>
</dbReference>
<evidence type="ECO:0000259" key="6">
    <source>
        <dbReference type="Pfam" id="PF05198"/>
    </source>
</evidence>
<evidence type="ECO:0000256" key="4">
    <source>
        <dbReference type="NCBIfam" id="TIGR00168"/>
    </source>
</evidence>
<evidence type="ECO:0000256" key="1">
    <source>
        <dbReference type="ARBA" id="ARBA00005439"/>
    </source>
</evidence>
<keyword evidence="3" id="KW-0648">Protein biosynthesis</keyword>
<comment type="similarity">
    <text evidence="1">Belongs to the IF-3 family.</text>
</comment>
<dbReference type="SUPFAM" id="SSF54364">
    <property type="entry name" value="Translation initiation factor IF3, N-terminal domain"/>
    <property type="match status" value="1"/>
</dbReference>
<dbReference type="SUPFAM" id="SSF55200">
    <property type="entry name" value="Translation initiation factor IF3, C-terminal domain"/>
    <property type="match status" value="1"/>
</dbReference>
<evidence type="ECO:0000256" key="2">
    <source>
        <dbReference type="ARBA" id="ARBA00022540"/>
    </source>
</evidence>
<dbReference type="GO" id="GO:0005737">
    <property type="term" value="C:cytoplasm"/>
    <property type="evidence" value="ECO:0007669"/>
    <property type="project" value="UniProtKB-ARBA"/>
</dbReference>
<dbReference type="PANTHER" id="PTHR10938">
    <property type="entry name" value="TRANSLATION INITIATION FACTOR IF-3"/>
    <property type="match status" value="1"/>
</dbReference>
<dbReference type="GO" id="GO:0043022">
    <property type="term" value="F:ribosome binding"/>
    <property type="evidence" value="ECO:0007669"/>
    <property type="project" value="TreeGrafter"/>
</dbReference>
<dbReference type="Proteomes" id="UP000034107">
    <property type="component" value="Unassembled WGS sequence"/>
</dbReference>
<evidence type="ECO:0000256" key="3">
    <source>
        <dbReference type="ARBA" id="ARBA00022917"/>
    </source>
</evidence>
<dbReference type="InterPro" id="IPR019815">
    <property type="entry name" value="Translation_initiation_fac_3_C"/>
</dbReference>
<dbReference type="InterPro" id="IPR019814">
    <property type="entry name" value="Translation_initiation_fac_3_N"/>
</dbReference>
<dbReference type="InterPro" id="IPR036788">
    <property type="entry name" value="T_IF-3_C_sf"/>
</dbReference>
<evidence type="ECO:0000313" key="7">
    <source>
        <dbReference type="EMBL" id="KKU22299.1"/>
    </source>
</evidence>
<accession>A0A0G1NNT4</accession>
<gene>
    <name evidence="7" type="ORF">UX31_C0004G0028</name>
</gene>
<dbReference type="Pfam" id="PF05198">
    <property type="entry name" value="IF3_N"/>
    <property type="match status" value="1"/>
</dbReference>
<sequence>MAMPVFFLSAIPQIYTRKTTYANPLINSPRYSTLLTLANRTKHYIKELDLKVNGAIKVPQLRVLGEKSENLGVLSLAEAQEKAKEAGLDLVLITESANPPVARIISFDKFRYQKEKELKKQQQRVPESKRVQISPREGAHDLSFKLKRLEEFLQAGHKVEVQVTLRGREKGMQDFARTKLKEFLAKVETPHRIIQEVKAGGRGLITQIDPIG</sequence>
<feature type="domain" description="Translation initiation factor 3 N-terminal" evidence="6">
    <location>
        <begin position="52"/>
        <end position="121"/>
    </location>
</feature>
<evidence type="ECO:0000313" key="8">
    <source>
        <dbReference type="Proteomes" id="UP000034107"/>
    </source>
</evidence>
<dbReference type="AlphaFoldDB" id="A0A0G1NNT4"/>
<organism evidence="7 8">
    <name type="scientific">Candidatus Nomurabacteria bacterium GW2011_GWA1_46_11</name>
    <dbReference type="NCBI Taxonomy" id="1618732"/>
    <lineage>
        <taxon>Bacteria</taxon>
        <taxon>Candidatus Nomuraibacteriota</taxon>
    </lineage>
</organism>
<dbReference type="GO" id="GO:0003743">
    <property type="term" value="F:translation initiation factor activity"/>
    <property type="evidence" value="ECO:0007669"/>
    <property type="project" value="UniProtKB-UniRule"/>
</dbReference>
<name>A0A0G1NNT4_9BACT</name>
<protein>
    <recommendedName>
        <fullName evidence="4">Translation initiation factor IF-3</fullName>
    </recommendedName>
</protein>
<evidence type="ECO:0000259" key="5">
    <source>
        <dbReference type="Pfam" id="PF00707"/>
    </source>
</evidence>
<proteinExistence type="inferred from homology"/>
<feature type="domain" description="Translation initiation factor 3 C-terminal" evidence="5">
    <location>
        <begin position="128"/>
        <end position="210"/>
    </location>
</feature>